<evidence type="ECO:0000313" key="2">
    <source>
        <dbReference type="EMBL" id="MPL67017.1"/>
    </source>
</evidence>
<evidence type="ECO:0000259" key="1">
    <source>
        <dbReference type="PROSITE" id="PS51671"/>
    </source>
</evidence>
<dbReference type="HAMAP" id="MF_00707">
    <property type="entry name" value="UPF0735"/>
    <property type="match status" value="1"/>
</dbReference>
<protein>
    <recommendedName>
        <fullName evidence="1">ACT domain-containing protein</fullName>
    </recommendedName>
</protein>
<proteinExistence type="inferred from homology"/>
<dbReference type="InterPro" id="IPR008310">
    <property type="entry name" value="UPF0735_ACT_dom-cont"/>
</dbReference>
<dbReference type="Gene3D" id="3.30.70.260">
    <property type="match status" value="1"/>
</dbReference>
<feature type="domain" description="ACT" evidence="1">
    <location>
        <begin position="73"/>
        <end position="148"/>
    </location>
</feature>
<gene>
    <name evidence="2" type="ORF">SDC9_12706</name>
</gene>
<dbReference type="NCBIfam" id="NF003361">
    <property type="entry name" value="PRK04435.1"/>
    <property type="match status" value="1"/>
</dbReference>
<dbReference type="EMBL" id="VSSQ01000035">
    <property type="protein sequence ID" value="MPL67017.1"/>
    <property type="molecule type" value="Genomic_DNA"/>
</dbReference>
<sequence>MNEEKQSNFYLVREEILPEAIKKTIVVKEILKRGELKTVNEAVEKVGLSRSAYYKYKDYVFPFYEASKEKIITLSLLLEHKPGVLSRVLNTIAGDSGSIMTINQGIPLQGVANTTISIETKSLTIDLEALLDKLRLIEGVKRLEVLGQVD</sequence>
<dbReference type="InterPro" id="IPR045865">
    <property type="entry name" value="ACT-like_dom_sf"/>
</dbReference>
<dbReference type="InterPro" id="IPR002912">
    <property type="entry name" value="ACT_dom"/>
</dbReference>
<comment type="caution">
    <text evidence="2">The sequence shown here is derived from an EMBL/GenBank/DDBJ whole genome shotgun (WGS) entry which is preliminary data.</text>
</comment>
<dbReference type="CDD" id="cd04888">
    <property type="entry name" value="ACT_PheB-BS"/>
    <property type="match status" value="1"/>
</dbReference>
<dbReference type="PIRSF" id="PIRSF025624">
    <property type="entry name" value="ACT_PheB"/>
    <property type="match status" value="1"/>
</dbReference>
<organism evidence="2">
    <name type="scientific">bioreactor metagenome</name>
    <dbReference type="NCBI Taxonomy" id="1076179"/>
    <lineage>
        <taxon>unclassified sequences</taxon>
        <taxon>metagenomes</taxon>
        <taxon>ecological metagenomes</taxon>
    </lineage>
</organism>
<dbReference type="PROSITE" id="PS51671">
    <property type="entry name" value="ACT"/>
    <property type="match status" value="1"/>
</dbReference>
<dbReference type="AlphaFoldDB" id="A0A644TKY1"/>
<reference evidence="2" key="1">
    <citation type="submission" date="2019-08" db="EMBL/GenBank/DDBJ databases">
        <authorList>
            <person name="Kucharzyk K."/>
            <person name="Murdoch R.W."/>
            <person name="Higgins S."/>
            <person name="Loffler F."/>
        </authorList>
    </citation>
    <scope>NUCLEOTIDE SEQUENCE</scope>
</reference>
<accession>A0A644TKY1</accession>
<dbReference type="SUPFAM" id="SSF55021">
    <property type="entry name" value="ACT-like"/>
    <property type="match status" value="1"/>
</dbReference>
<name>A0A644TKY1_9ZZZZ</name>